<comment type="caution">
    <text evidence="2">The sequence shown here is derived from an EMBL/GenBank/DDBJ whole genome shotgun (WGS) entry which is preliminary data.</text>
</comment>
<dbReference type="RefSeq" id="WP_056015434.1">
    <property type="nucleotide sequence ID" value="NZ_LLYZ01000006.1"/>
</dbReference>
<sequence>MRGAIQKLTIGTYEDSDYKKRVDSGAFTAFINPTGYSVTYKTELEPGQALGTPKENKKYVASPSTDLQLEFLFDGTGVTEAFSGNKLINKIKGKAFKKTSVKDQVDAFYAATGQVDGLIHKPYNVILNWGDFEFKGVLAEFTVEYKLFNNEGRPLRAIGKAKFSESISPKLAEAETKTSSPDLTHKRTVQDGDTLPLMTERIYGDSKYYLEVAKVNGLINFRQLKPGTELYFPPIEKIA</sequence>
<proteinExistence type="predicted"/>
<accession>A0A0Q3SJ46</accession>
<protein>
    <recommendedName>
        <fullName evidence="1">LysM domain-containing protein</fullName>
    </recommendedName>
</protein>
<dbReference type="EMBL" id="LLYZ01000006">
    <property type="protein sequence ID" value="KQK25250.1"/>
    <property type="molecule type" value="Genomic_DNA"/>
</dbReference>
<evidence type="ECO:0000259" key="1">
    <source>
        <dbReference type="PROSITE" id="PS51782"/>
    </source>
</evidence>
<keyword evidence="3" id="KW-1185">Reference proteome</keyword>
<dbReference type="AlphaFoldDB" id="A0A0Q3SJ46"/>
<dbReference type="STRING" id="452084.AR438_12035"/>
<organism evidence="2 3">
    <name type="scientific">Chryseobacterium aquaticum</name>
    <dbReference type="NCBI Taxonomy" id="452084"/>
    <lineage>
        <taxon>Bacteria</taxon>
        <taxon>Pseudomonadati</taxon>
        <taxon>Bacteroidota</taxon>
        <taxon>Flavobacteriia</taxon>
        <taxon>Flavobacteriales</taxon>
        <taxon>Weeksellaceae</taxon>
        <taxon>Chryseobacterium group</taxon>
        <taxon>Chryseobacterium</taxon>
    </lineage>
</organism>
<gene>
    <name evidence="2" type="ORF">AR438_12035</name>
</gene>
<dbReference type="Pfam" id="PF19266">
    <property type="entry name" value="CIS_tube"/>
    <property type="match status" value="1"/>
</dbReference>
<name>A0A0Q3SJ46_9FLAO</name>
<reference evidence="2 3" key="1">
    <citation type="submission" date="2015-10" db="EMBL/GenBank/DDBJ databases">
        <title>Chryseobacterium aquaticum genome.</title>
        <authorList>
            <person name="Newman J.D."/>
            <person name="Ferguson M.B."/>
            <person name="Miller J.R."/>
        </authorList>
    </citation>
    <scope>NUCLEOTIDE SEQUENCE [LARGE SCALE GENOMIC DNA]</scope>
    <source>
        <strain evidence="2 3">KCTC 12483</strain>
    </source>
</reference>
<dbReference type="CDD" id="cd00118">
    <property type="entry name" value="LysM"/>
    <property type="match status" value="1"/>
</dbReference>
<dbReference type="InterPro" id="IPR018392">
    <property type="entry name" value="LysM"/>
</dbReference>
<dbReference type="OrthoDB" id="9815939at2"/>
<dbReference type="PROSITE" id="PS51782">
    <property type="entry name" value="LYSM"/>
    <property type="match status" value="1"/>
</dbReference>
<evidence type="ECO:0000313" key="2">
    <source>
        <dbReference type="EMBL" id="KQK25250.1"/>
    </source>
</evidence>
<dbReference type="Proteomes" id="UP000051682">
    <property type="component" value="Unassembled WGS sequence"/>
</dbReference>
<dbReference type="InterPro" id="IPR045361">
    <property type="entry name" value="CIS_tube_prot_N"/>
</dbReference>
<feature type="domain" description="LysM" evidence="1">
    <location>
        <begin position="185"/>
        <end position="232"/>
    </location>
</feature>
<evidence type="ECO:0000313" key="3">
    <source>
        <dbReference type="Proteomes" id="UP000051682"/>
    </source>
</evidence>